<dbReference type="eggNOG" id="ENOG502T4MH">
    <property type="taxonomic scope" value="Eukaryota"/>
</dbReference>
<dbReference type="VEuPathDB" id="FungiDB:JI435_161460"/>
<dbReference type="RefSeq" id="XP_001806273.1">
    <property type="nucleotide sequence ID" value="XM_001806221.1"/>
</dbReference>
<keyword evidence="1" id="KW-0472">Membrane</keyword>
<reference evidence="3" key="1">
    <citation type="journal article" date="2007" name="Plant Cell">
        <title>Dothideomycete-plant interactions illuminated by genome sequencing and EST analysis of the wheat pathogen Stagonospora nodorum.</title>
        <authorList>
            <person name="Hane J.K."/>
            <person name="Lowe R.G."/>
            <person name="Solomon P.S."/>
            <person name="Tan K.C."/>
            <person name="Schoch C.L."/>
            <person name="Spatafora J.W."/>
            <person name="Crous P.W."/>
            <person name="Kodira C."/>
            <person name="Birren B.W."/>
            <person name="Galagan J.E."/>
            <person name="Torriani S.F."/>
            <person name="McDonald B.A."/>
            <person name="Oliver R.P."/>
        </authorList>
    </citation>
    <scope>NUCLEOTIDE SEQUENCE [LARGE SCALE GENOMIC DNA]</scope>
    <source>
        <strain evidence="3">SN15 / ATCC MYA-4574 / FGSC 10173</strain>
    </source>
</reference>
<evidence type="ECO:0000313" key="3">
    <source>
        <dbReference type="Proteomes" id="UP000001055"/>
    </source>
</evidence>
<dbReference type="AlphaFoldDB" id="Q0TWL8"/>
<proteinExistence type="predicted"/>
<dbReference type="HOGENOM" id="CLU_821614_0_0_1"/>
<dbReference type="InParanoid" id="Q0TWL8"/>
<feature type="transmembrane region" description="Helical" evidence="1">
    <location>
        <begin position="77"/>
        <end position="99"/>
    </location>
</feature>
<keyword evidence="1" id="KW-1133">Transmembrane helix</keyword>
<name>Q0TWL8_PHANO</name>
<dbReference type="Proteomes" id="UP000001055">
    <property type="component" value="Unassembled WGS sequence"/>
</dbReference>
<dbReference type="KEGG" id="pno:SNOG_16146"/>
<dbReference type="GeneID" id="5983203"/>
<evidence type="ECO:0000313" key="2">
    <source>
        <dbReference type="EMBL" id="EAT76518.1"/>
    </source>
</evidence>
<protein>
    <submittedName>
        <fullName evidence="2">Uncharacterized protein</fullName>
    </submittedName>
</protein>
<feature type="transmembrane region" description="Helical" evidence="1">
    <location>
        <begin position="7"/>
        <end position="26"/>
    </location>
</feature>
<keyword evidence="1" id="KW-0812">Transmembrane</keyword>
<dbReference type="EMBL" id="CH445367">
    <property type="protein sequence ID" value="EAT76518.1"/>
    <property type="molecule type" value="Genomic_DNA"/>
</dbReference>
<accession>Q0TWL8</accession>
<evidence type="ECO:0000256" key="1">
    <source>
        <dbReference type="SAM" id="Phobius"/>
    </source>
</evidence>
<organism evidence="2 3">
    <name type="scientific">Phaeosphaeria nodorum (strain SN15 / ATCC MYA-4574 / FGSC 10173)</name>
    <name type="common">Glume blotch fungus</name>
    <name type="synonym">Parastagonospora nodorum</name>
    <dbReference type="NCBI Taxonomy" id="321614"/>
    <lineage>
        <taxon>Eukaryota</taxon>
        <taxon>Fungi</taxon>
        <taxon>Dikarya</taxon>
        <taxon>Ascomycota</taxon>
        <taxon>Pezizomycotina</taxon>
        <taxon>Dothideomycetes</taxon>
        <taxon>Pleosporomycetidae</taxon>
        <taxon>Pleosporales</taxon>
        <taxon>Pleosporineae</taxon>
        <taxon>Phaeosphaeriaceae</taxon>
        <taxon>Parastagonospora</taxon>
    </lineage>
</organism>
<gene>
    <name evidence="2" type="ORF">SNOG_16146</name>
</gene>
<feature type="transmembrane region" description="Helical" evidence="1">
    <location>
        <begin position="211"/>
        <end position="229"/>
    </location>
</feature>
<sequence length="338" mass="38730">MISPLKIVVSFLGMIWYGFTDLLALMPGTWKKNMTLRYRVARLCCCHLDTGTDSSLPLQLVNPEHIKHSSLRRDLKWFGRILVLVVLSGQYVQAGFILARRILSDTAATIDYAMSFLVLSGLIGLFRSLMVSLVHSAWRLDPEFLPFVEKQCQLRSCKNFKDQQGFPNRTRFMIYGYNVSNKPRIVLDWQAAGYAQLQIVLNNRRGMAQHIFAFYGIMAYWYLTIYALVRWSDKSRSDGIDRKPEETSIPASNPIEEGLPAPVAPDFQEIDRARVNSSFIWTIFRWIFLLMTHSHTPNFLIGKTTKRLPIISLDRDTQMLQINIRLVANAYGAGTPQS</sequence>
<feature type="transmembrane region" description="Helical" evidence="1">
    <location>
        <begin position="111"/>
        <end position="138"/>
    </location>
</feature>